<reference evidence="2 3" key="1">
    <citation type="submission" date="2020-07" db="EMBL/GenBank/DDBJ databases">
        <title>Sequencing the genomes of 1000 actinobacteria strains.</title>
        <authorList>
            <person name="Klenk H.-P."/>
        </authorList>
    </citation>
    <scope>NUCLEOTIDE SEQUENCE [LARGE SCALE GENOMIC DNA]</scope>
    <source>
        <strain evidence="2 3">DSM 100723</strain>
    </source>
</reference>
<sequence>MLTLVRAVPLGQKIALAVLMAVAVSMVVLIVLCFATRGAAWTTAPLPFLVGVEFLALGGNAFFIFRADLRTWPNRRR</sequence>
<dbReference type="RefSeq" id="WP_182558180.1">
    <property type="nucleotide sequence ID" value="NZ_JACGWT010000001.1"/>
</dbReference>
<keyword evidence="1" id="KW-0472">Membrane</keyword>
<protein>
    <submittedName>
        <fullName evidence="2">Heme exporter protein D</fullName>
    </submittedName>
</protein>
<keyword evidence="3" id="KW-1185">Reference proteome</keyword>
<comment type="caution">
    <text evidence="2">The sequence shown here is derived from an EMBL/GenBank/DDBJ whole genome shotgun (WGS) entry which is preliminary data.</text>
</comment>
<evidence type="ECO:0000313" key="3">
    <source>
        <dbReference type="Proteomes" id="UP000523079"/>
    </source>
</evidence>
<accession>A0A7W3P460</accession>
<feature type="transmembrane region" description="Helical" evidence="1">
    <location>
        <begin position="14"/>
        <end position="40"/>
    </location>
</feature>
<proteinExistence type="predicted"/>
<evidence type="ECO:0000256" key="1">
    <source>
        <dbReference type="SAM" id="Phobius"/>
    </source>
</evidence>
<dbReference type="Proteomes" id="UP000523079">
    <property type="component" value="Unassembled WGS sequence"/>
</dbReference>
<feature type="transmembrane region" description="Helical" evidence="1">
    <location>
        <begin position="46"/>
        <end position="67"/>
    </location>
</feature>
<keyword evidence="1" id="KW-1133">Transmembrane helix</keyword>
<gene>
    <name evidence="2" type="ORF">FHX74_000135</name>
</gene>
<evidence type="ECO:0000313" key="2">
    <source>
        <dbReference type="EMBL" id="MBA8792541.1"/>
    </source>
</evidence>
<dbReference type="EMBL" id="JACGWT010000001">
    <property type="protein sequence ID" value="MBA8792541.1"/>
    <property type="molecule type" value="Genomic_DNA"/>
</dbReference>
<name>A0A7W3P460_9ACTN</name>
<dbReference type="AlphaFoldDB" id="A0A7W3P460"/>
<organism evidence="2 3">
    <name type="scientific">Microlunatus kandeliicorticis</name>
    <dbReference type="NCBI Taxonomy" id="1759536"/>
    <lineage>
        <taxon>Bacteria</taxon>
        <taxon>Bacillati</taxon>
        <taxon>Actinomycetota</taxon>
        <taxon>Actinomycetes</taxon>
        <taxon>Propionibacteriales</taxon>
        <taxon>Propionibacteriaceae</taxon>
        <taxon>Microlunatus</taxon>
    </lineage>
</organism>
<keyword evidence="1" id="KW-0812">Transmembrane</keyword>